<gene>
    <name evidence="2" type="ORF">RM423_10220</name>
</gene>
<dbReference type="EMBL" id="JAVREH010000010">
    <property type="protein sequence ID" value="MDT0261770.1"/>
    <property type="molecule type" value="Genomic_DNA"/>
</dbReference>
<dbReference type="Gene3D" id="3.30.9.10">
    <property type="entry name" value="D-Amino Acid Oxidase, subunit A, domain 2"/>
    <property type="match status" value="1"/>
</dbReference>
<dbReference type="GO" id="GO:0016491">
    <property type="term" value="F:oxidoreductase activity"/>
    <property type="evidence" value="ECO:0007669"/>
    <property type="project" value="UniProtKB-KW"/>
</dbReference>
<protein>
    <submittedName>
        <fullName evidence="2">FAD-dependent oxidoreductase</fullName>
        <ecNumber evidence="2">1.-.-.-</ecNumber>
    </submittedName>
</protein>
<dbReference type="PANTHER" id="PTHR13847">
    <property type="entry name" value="SARCOSINE DEHYDROGENASE-RELATED"/>
    <property type="match status" value="1"/>
</dbReference>
<dbReference type="SUPFAM" id="SSF51905">
    <property type="entry name" value="FAD/NAD(P)-binding domain"/>
    <property type="match status" value="1"/>
</dbReference>
<dbReference type="InterPro" id="IPR036188">
    <property type="entry name" value="FAD/NAD-bd_sf"/>
</dbReference>
<sequence length="393" mass="40431">MTPPDVGWDADPVVAGRSALAPLAASVTGDVCVIGLGGSGLAAVGEALRRGLSVVGLDAGRVAAGAAGRNGGFLIAGPAIALHQAAAGWGAEAALALYRQTMDEIGALADLLGPEVIRREGSLRLAGLPGELADAAAAADRELELADCLDQQRTLQEHGIAVESYAGPLGQGLFLPDDAAMNPARRALGLAAIYGPRARLFENSPVRSVETGRVVTDAGDVSAGLVVVAVDGKLEVLLPELTGRIRTTRLQMLSTEPLAPGPSGEPRLPCPVYSRWGYDYAQQDRAGRMFIGGGRDHFADEEWTLDTTPTAGVQGWIEHAAARFAGAPVRVTHRWAASAGYTPDARPLVTEVRPGVVACGGYNGTGNLVGPIAARAALALGLDGQRPGNYFGC</sequence>
<keyword evidence="2" id="KW-0560">Oxidoreductase</keyword>
<accession>A0ABU2J9V8</accession>
<dbReference type="RefSeq" id="WP_311422924.1">
    <property type="nucleotide sequence ID" value="NZ_JAVREH010000010.1"/>
</dbReference>
<organism evidence="2 3">
    <name type="scientific">Jatrophihabitans lederbergiae</name>
    <dbReference type="NCBI Taxonomy" id="3075547"/>
    <lineage>
        <taxon>Bacteria</taxon>
        <taxon>Bacillati</taxon>
        <taxon>Actinomycetota</taxon>
        <taxon>Actinomycetes</taxon>
        <taxon>Jatrophihabitantales</taxon>
        <taxon>Jatrophihabitantaceae</taxon>
        <taxon>Jatrophihabitans</taxon>
    </lineage>
</organism>
<reference evidence="3" key="1">
    <citation type="submission" date="2023-07" db="EMBL/GenBank/DDBJ databases">
        <title>30 novel species of actinomycetes from the DSMZ collection.</title>
        <authorList>
            <person name="Nouioui I."/>
        </authorList>
    </citation>
    <scope>NUCLEOTIDE SEQUENCE [LARGE SCALE GENOMIC DNA]</scope>
    <source>
        <strain evidence="3">DSM 44399</strain>
    </source>
</reference>
<proteinExistence type="predicted"/>
<keyword evidence="3" id="KW-1185">Reference proteome</keyword>
<dbReference type="EC" id="1.-.-.-" evidence="2"/>
<feature type="domain" description="FAD dependent oxidoreductase" evidence="1">
    <location>
        <begin position="30"/>
        <end position="377"/>
    </location>
</feature>
<dbReference type="Pfam" id="PF01266">
    <property type="entry name" value="DAO"/>
    <property type="match status" value="1"/>
</dbReference>
<dbReference type="Gene3D" id="3.50.50.60">
    <property type="entry name" value="FAD/NAD(P)-binding domain"/>
    <property type="match status" value="1"/>
</dbReference>
<dbReference type="InterPro" id="IPR006076">
    <property type="entry name" value="FAD-dep_OxRdtase"/>
</dbReference>
<dbReference type="Proteomes" id="UP001183176">
    <property type="component" value="Unassembled WGS sequence"/>
</dbReference>
<evidence type="ECO:0000313" key="3">
    <source>
        <dbReference type="Proteomes" id="UP001183176"/>
    </source>
</evidence>
<evidence type="ECO:0000259" key="1">
    <source>
        <dbReference type="Pfam" id="PF01266"/>
    </source>
</evidence>
<evidence type="ECO:0000313" key="2">
    <source>
        <dbReference type="EMBL" id="MDT0261770.1"/>
    </source>
</evidence>
<comment type="caution">
    <text evidence="2">The sequence shown here is derived from an EMBL/GenBank/DDBJ whole genome shotgun (WGS) entry which is preliminary data.</text>
</comment>
<name>A0ABU2J9V8_9ACTN</name>